<organism evidence="1 2">
    <name type="scientific">Listeria phage LP-048</name>
    <dbReference type="NCBI Taxonomy" id="1173764"/>
    <lineage>
        <taxon>Viruses</taxon>
        <taxon>Duplodnaviria</taxon>
        <taxon>Heunggongvirae</taxon>
        <taxon>Uroviricota</taxon>
        <taxon>Caudoviricetes</taxon>
        <taxon>Herelleviridae</taxon>
        <taxon>Jasinskavirinae</taxon>
        <taxon>Pecentumvirus</taxon>
        <taxon>Pecentumvirus LP048</taxon>
    </lineage>
</organism>
<dbReference type="KEGG" id="vg:19685740"/>
<dbReference type="EMBL" id="KJ094033">
    <property type="protein sequence ID" value="AHL19849.1"/>
    <property type="molecule type" value="Genomic_DNA"/>
</dbReference>
<dbReference type="Proteomes" id="UP000026996">
    <property type="component" value="Segment"/>
</dbReference>
<reference evidence="1 2" key="1">
    <citation type="journal article" date="2014" name="Appl. Environ. Microbiol.">
        <title>Comparative genomic and morphological analysis of Listeria phages isolated from farm environments.</title>
        <authorList>
            <person name="Denes T."/>
            <person name="Vongkamjan K."/>
            <person name="Ackermann H.W."/>
            <person name="Moreno Switt A.I."/>
            <person name="Wiedmann M."/>
            <person name="den Bakker H.C."/>
        </authorList>
    </citation>
    <scope>NUCLEOTIDE SEQUENCE [LARGE SCALE GENOMIC DNA]</scope>
</reference>
<proteinExistence type="predicted"/>
<protein>
    <submittedName>
        <fullName evidence="1">Uncharacterized protein</fullName>
    </submittedName>
</protein>
<keyword evidence="2" id="KW-1185">Reference proteome</keyword>
<evidence type="ECO:0000313" key="1">
    <source>
        <dbReference type="EMBL" id="AHL19849.1"/>
    </source>
</evidence>
<evidence type="ECO:0000313" key="2">
    <source>
        <dbReference type="Proteomes" id="UP000026996"/>
    </source>
</evidence>
<name>A0A059T7E6_9CAUD</name>
<accession>A0A059T7E6</accession>
<gene>
    <name evidence="1" type="ORF">LP048_176</name>
</gene>
<dbReference type="RefSeq" id="YP_009042984.1">
    <property type="nucleotide sequence ID" value="NC_024359.1"/>
</dbReference>
<sequence length="87" mass="10371">MKNQIVGYKKFTVQKIWRATKAQLVFEGARMDYARYLKMKKQGKEMGITVPKFTLKEMYQNRASMKRDELRKDMFLCLDILNDQVGK</sequence>
<dbReference type="GeneID" id="19685740"/>